<dbReference type="InterPro" id="IPR052895">
    <property type="entry name" value="HetReg/Transcr_Mod"/>
</dbReference>
<dbReference type="PANTHER" id="PTHR24148">
    <property type="entry name" value="ANKYRIN REPEAT DOMAIN-CONTAINING PROTEIN 39 HOMOLOG-RELATED"/>
    <property type="match status" value="1"/>
</dbReference>
<dbReference type="Pfam" id="PF06985">
    <property type="entry name" value="HET"/>
    <property type="match status" value="1"/>
</dbReference>
<dbReference type="EMBL" id="JAGPXF010000004">
    <property type="protein sequence ID" value="KAH7246495.1"/>
    <property type="molecule type" value="Genomic_DNA"/>
</dbReference>
<sequence length="491" mass="55115">MSLPSPLYCYSSLPEGSIRLLRLLPHQDEHAPIQCRLFDCALADSGSTRPYSALSYVWGSEIKPQSISINNCDLPVGENIFVALLHLRDRSIERTIWVDAICINQRNPREKGQQVQSMAKIYAKASCVIVWLGGATPDSGQALEEIRIAAEQRTKPSINESAILGLLEGPWFKRIWVLQEVAAARHVLIKCGPTEIDGYAFCSGLSALDLSYKTHPDLRPLIRSVSYLIRGAVFRPRCATSRSGRFSLDIYHLGGLIDMYHTRQATERRDKVYALLGMSSDNPSIAGLSANYEISWGRLFQQLINFFFSERASVDTWDNKETAVIRGKGCVLGQVSSVKRDDDWEDRQHVGITWKNAFGYGGAHSRWTFQASAKSVREGDIVCLLQGASWPTIIRLCNDYWAVIMIAVPTPGDLQAASRDTGPELLRVVTTFPYDFLLVWNWDMLPDKSQDGEDYEHFMGTAVSKCSTTQLEDYLDKVTRLWNTGMALQDM</sequence>
<evidence type="ECO:0000313" key="3">
    <source>
        <dbReference type="Proteomes" id="UP000813427"/>
    </source>
</evidence>
<dbReference type="OrthoDB" id="194358at2759"/>
<feature type="non-terminal residue" evidence="2">
    <location>
        <position position="491"/>
    </location>
</feature>
<organism evidence="2 3">
    <name type="scientific">Fusarium tricinctum</name>
    <dbReference type="NCBI Taxonomy" id="61284"/>
    <lineage>
        <taxon>Eukaryota</taxon>
        <taxon>Fungi</taxon>
        <taxon>Dikarya</taxon>
        <taxon>Ascomycota</taxon>
        <taxon>Pezizomycotina</taxon>
        <taxon>Sordariomycetes</taxon>
        <taxon>Hypocreomycetidae</taxon>
        <taxon>Hypocreales</taxon>
        <taxon>Nectriaceae</taxon>
        <taxon>Fusarium</taxon>
        <taxon>Fusarium tricinctum species complex</taxon>
    </lineage>
</organism>
<dbReference type="AlphaFoldDB" id="A0A8K0RY56"/>
<name>A0A8K0RY56_9HYPO</name>
<proteinExistence type="predicted"/>
<feature type="domain" description="Heterokaryon incompatibility" evidence="1">
    <location>
        <begin position="51"/>
        <end position="180"/>
    </location>
</feature>
<protein>
    <submittedName>
        <fullName evidence="2">Heterokaryon incompatibility protein-domain-containing protein</fullName>
    </submittedName>
</protein>
<evidence type="ECO:0000259" key="1">
    <source>
        <dbReference type="Pfam" id="PF06985"/>
    </source>
</evidence>
<gene>
    <name evidence="2" type="ORF">BKA59DRAFT_397633</name>
</gene>
<accession>A0A8K0RY56</accession>
<comment type="caution">
    <text evidence="2">The sequence shown here is derived from an EMBL/GenBank/DDBJ whole genome shotgun (WGS) entry which is preliminary data.</text>
</comment>
<reference evidence="2" key="1">
    <citation type="journal article" date="2021" name="Nat. Commun.">
        <title>Genetic determinants of endophytism in the Arabidopsis root mycobiome.</title>
        <authorList>
            <person name="Mesny F."/>
            <person name="Miyauchi S."/>
            <person name="Thiergart T."/>
            <person name="Pickel B."/>
            <person name="Atanasova L."/>
            <person name="Karlsson M."/>
            <person name="Huettel B."/>
            <person name="Barry K.W."/>
            <person name="Haridas S."/>
            <person name="Chen C."/>
            <person name="Bauer D."/>
            <person name="Andreopoulos W."/>
            <person name="Pangilinan J."/>
            <person name="LaButti K."/>
            <person name="Riley R."/>
            <person name="Lipzen A."/>
            <person name="Clum A."/>
            <person name="Drula E."/>
            <person name="Henrissat B."/>
            <person name="Kohler A."/>
            <person name="Grigoriev I.V."/>
            <person name="Martin F.M."/>
            <person name="Hacquard S."/>
        </authorList>
    </citation>
    <scope>NUCLEOTIDE SEQUENCE</scope>
    <source>
        <strain evidence="2">MPI-SDFR-AT-0068</strain>
    </source>
</reference>
<keyword evidence="3" id="KW-1185">Reference proteome</keyword>
<evidence type="ECO:0000313" key="2">
    <source>
        <dbReference type="EMBL" id="KAH7246495.1"/>
    </source>
</evidence>
<dbReference type="InterPro" id="IPR010730">
    <property type="entry name" value="HET"/>
</dbReference>
<dbReference type="PANTHER" id="PTHR24148:SF78">
    <property type="entry name" value="HETEROKARYON INCOMPATIBILITY DOMAIN-CONTAINING PROTEIN"/>
    <property type="match status" value="1"/>
</dbReference>
<dbReference type="Proteomes" id="UP000813427">
    <property type="component" value="Unassembled WGS sequence"/>
</dbReference>